<protein>
    <submittedName>
        <fullName evidence="1">17956_t:CDS:1</fullName>
    </submittedName>
</protein>
<dbReference type="AlphaFoldDB" id="A0A9N9P5W6"/>
<evidence type="ECO:0000313" key="2">
    <source>
        <dbReference type="Proteomes" id="UP000789405"/>
    </source>
</evidence>
<dbReference type="EMBL" id="CAJVPY010028887">
    <property type="protein sequence ID" value="CAG8793408.1"/>
    <property type="molecule type" value="Genomic_DNA"/>
</dbReference>
<evidence type="ECO:0000313" key="1">
    <source>
        <dbReference type="EMBL" id="CAG8793408.1"/>
    </source>
</evidence>
<comment type="caution">
    <text evidence="1">The sequence shown here is derived from an EMBL/GenBank/DDBJ whole genome shotgun (WGS) entry which is preliminary data.</text>
</comment>
<dbReference type="Proteomes" id="UP000789405">
    <property type="component" value="Unassembled WGS sequence"/>
</dbReference>
<organism evidence="1 2">
    <name type="scientific">Dentiscutata erythropus</name>
    <dbReference type="NCBI Taxonomy" id="1348616"/>
    <lineage>
        <taxon>Eukaryota</taxon>
        <taxon>Fungi</taxon>
        <taxon>Fungi incertae sedis</taxon>
        <taxon>Mucoromycota</taxon>
        <taxon>Glomeromycotina</taxon>
        <taxon>Glomeromycetes</taxon>
        <taxon>Diversisporales</taxon>
        <taxon>Gigasporaceae</taxon>
        <taxon>Dentiscutata</taxon>
    </lineage>
</organism>
<name>A0A9N9P5W6_9GLOM</name>
<accession>A0A9N9P5W6</accession>
<gene>
    <name evidence="1" type="ORF">DERYTH_LOCUS21878</name>
</gene>
<proteinExistence type="predicted"/>
<keyword evidence="2" id="KW-1185">Reference proteome</keyword>
<sequence>MYDDNLKITKNGTVENIDFYRLGKFHIIGDDSIDISCEWNRYPFYIQAKFRNLCTNCKNKNKKSCLHNYYYDRMKEDILKFDKKLLEYKVPVFGMFIVNELVELPYSGIKQLNLKNQIQILQYSDALIDDINELGNTFLKEDHRFNNIKIKKDFFEELKISSIYWYFESYLNKINNSDKIFYNNLKNFLQYFREAYPFLNQKNNINDILDKSFNNKLNIVT</sequence>
<reference evidence="1" key="1">
    <citation type="submission" date="2021-06" db="EMBL/GenBank/DDBJ databases">
        <authorList>
            <person name="Kallberg Y."/>
            <person name="Tangrot J."/>
            <person name="Rosling A."/>
        </authorList>
    </citation>
    <scope>NUCLEOTIDE SEQUENCE</scope>
    <source>
        <strain evidence="1">MA453B</strain>
    </source>
</reference>